<evidence type="ECO:0000313" key="2">
    <source>
        <dbReference type="EMBL" id="MCJ8147436.1"/>
    </source>
</evidence>
<dbReference type="PANTHER" id="PTHR34980">
    <property type="entry name" value="INNER MEMBRANE PROTEIN-RELATED-RELATED"/>
    <property type="match status" value="1"/>
</dbReference>
<keyword evidence="1" id="KW-1133">Transmembrane helix</keyword>
<protein>
    <submittedName>
        <fullName evidence="2">DUF805 domain-containing protein</fullName>
    </submittedName>
</protein>
<dbReference type="EMBL" id="JAKUML010000023">
    <property type="protein sequence ID" value="MCJ8147436.1"/>
    <property type="molecule type" value="Genomic_DNA"/>
</dbReference>
<feature type="transmembrane region" description="Helical" evidence="1">
    <location>
        <begin position="133"/>
        <end position="151"/>
    </location>
</feature>
<dbReference type="Proteomes" id="UP001139701">
    <property type="component" value="Unassembled WGS sequence"/>
</dbReference>
<comment type="caution">
    <text evidence="2">The sequence shown here is derived from an EMBL/GenBank/DDBJ whole genome shotgun (WGS) entry which is preliminary data.</text>
</comment>
<evidence type="ECO:0000313" key="3">
    <source>
        <dbReference type="Proteomes" id="UP001139701"/>
    </source>
</evidence>
<evidence type="ECO:0000256" key="1">
    <source>
        <dbReference type="SAM" id="Phobius"/>
    </source>
</evidence>
<reference evidence="2" key="1">
    <citation type="submission" date="2022-02" db="EMBL/GenBank/DDBJ databases">
        <title>Acinetobacter A3.8 sp. nov., isolated from Sediment (Zhairuo Island).</title>
        <authorList>
            <person name="Zheng K."/>
        </authorList>
    </citation>
    <scope>NUCLEOTIDE SEQUENCE</scope>
    <source>
        <strain evidence="2">A3.8</strain>
    </source>
</reference>
<dbReference type="PANTHER" id="PTHR34980:SF2">
    <property type="entry name" value="INNER MEMBRANE PROTEIN YHAH-RELATED"/>
    <property type="match status" value="1"/>
</dbReference>
<proteinExistence type="predicted"/>
<dbReference type="Pfam" id="PF05656">
    <property type="entry name" value="DUF805"/>
    <property type="match status" value="1"/>
</dbReference>
<feature type="transmembrane region" description="Helical" evidence="1">
    <location>
        <begin position="107"/>
        <end position="127"/>
    </location>
</feature>
<dbReference type="AlphaFoldDB" id="A0A9X1WYQ1"/>
<dbReference type="InterPro" id="IPR008523">
    <property type="entry name" value="DUF805"/>
</dbReference>
<feature type="transmembrane region" description="Helical" evidence="1">
    <location>
        <begin position="163"/>
        <end position="182"/>
    </location>
</feature>
<sequence length="197" mass="22933">MQGQILDFSIQQNTGVISGNDQKRYHFKGSEWKETMTPVRGLRVDFDVDSEGMAVGVYKAIGVSNTVTFHPSVNTDKPESEYNFIDWALKAFKHYVTFEGRARRKEYWFFMLFNMLGFVCAMILDVIFETEMLFYLLYMLMIFLPVLSVSVRRLHDIGKSGWWYWISAIPIIGLILLLIWFAQEGDQHANQYGQPSK</sequence>
<organism evidence="2 3">
    <name type="scientific">Acinetobacter sedimenti</name>
    <dbReference type="NCBI Taxonomy" id="2919922"/>
    <lineage>
        <taxon>Bacteria</taxon>
        <taxon>Pseudomonadati</taxon>
        <taxon>Pseudomonadota</taxon>
        <taxon>Gammaproteobacteria</taxon>
        <taxon>Moraxellales</taxon>
        <taxon>Moraxellaceae</taxon>
        <taxon>Acinetobacter</taxon>
    </lineage>
</organism>
<name>A0A9X1WYQ1_9GAMM</name>
<accession>A0A9X1WYQ1</accession>
<dbReference type="RefSeq" id="WP_241573630.1">
    <property type="nucleotide sequence ID" value="NZ_JAKUML010000023.1"/>
</dbReference>
<keyword evidence="1" id="KW-0812">Transmembrane</keyword>
<keyword evidence="3" id="KW-1185">Reference proteome</keyword>
<dbReference type="GO" id="GO:0005886">
    <property type="term" value="C:plasma membrane"/>
    <property type="evidence" value="ECO:0007669"/>
    <property type="project" value="TreeGrafter"/>
</dbReference>
<keyword evidence="1" id="KW-0472">Membrane</keyword>
<gene>
    <name evidence="2" type="ORF">MKI79_11165</name>
</gene>